<dbReference type="Proteomes" id="UP000256695">
    <property type="component" value="Unassembled WGS sequence"/>
</dbReference>
<proteinExistence type="predicted"/>
<evidence type="ECO:0008006" key="3">
    <source>
        <dbReference type="Google" id="ProtNLM"/>
    </source>
</evidence>
<dbReference type="Gene3D" id="1.10.10.10">
    <property type="entry name" value="Winged helix-like DNA-binding domain superfamily/Winged helix DNA-binding domain"/>
    <property type="match status" value="1"/>
</dbReference>
<dbReference type="EMBL" id="NXLX01000018">
    <property type="protein sequence ID" value="RDU72615.1"/>
    <property type="molecule type" value="Genomic_DNA"/>
</dbReference>
<dbReference type="PROSITE" id="PS51450">
    <property type="entry name" value="LRR"/>
    <property type="match status" value="1"/>
</dbReference>
<dbReference type="SUPFAM" id="SSF52075">
    <property type="entry name" value="Outer arm dynein light chain 1"/>
    <property type="match status" value="1"/>
</dbReference>
<dbReference type="Gene3D" id="3.80.10.10">
    <property type="entry name" value="Ribonuclease Inhibitor"/>
    <property type="match status" value="1"/>
</dbReference>
<dbReference type="InterPro" id="IPR036388">
    <property type="entry name" value="WH-like_DNA-bd_sf"/>
</dbReference>
<organism evidence="1 2">
    <name type="scientific">Helicobacter anseris</name>
    <dbReference type="NCBI Taxonomy" id="375926"/>
    <lineage>
        <taxon>Bacteria</taxon>
        <taxon>Pseudomonadati</taxon>
        <taxon>Campylobacterota</taxon>
        <taxon>Epsilonproteobacteria</taxon>
        <taxon>Campylobacterales</taxon>
        <taxon>Helicobacteraceae</taxon>
        <taxon>Helicobacter</taxon>
    </lineage>
</organism>
<keyword evidence="2" id="KW-1185">Reference proteome</keyword>
<reference evidence="1 2" key="1">
    <citation type="submission" date="2018-04" db="EMBL/GenBank/DDBJ databases">
        <title>Novel Campyloabacter and Helicobacter Species and Strains.</title>
        <authorList>
            <person name="Mannion A.J."/>
            <person name="Shen Z."/>
            <person name="Fox J.G."/>
        </authorList>
    </citation>
    <scope>NUCLEOTIDE SEQUENCE [LARGE SCALE GENOMIC DNA]</scope>
    <source>
        <strain evidence="1 2">MIT 04-9362</strain>
    </source>
</reference>
<evidence type="ECO:0000313" key="1">
    <source>
        <dbReference type="EMBL" id="RDU72615.1"/>
    </source>
</evidence>
<sequence length="195" mass="23538">MKTRDWDFFIMEDMQQKDKAKIVYKIEKQIKKIDKRLIKEAKKVLRLNLNCNRTISFLQRKLKIGFNLALFIKEELEKQGYYNKIEQRIDMLNLLIQWADEKNIPILHRIDINTQDKDKCLVGNFIGIPRNIQELYNMEFMSLRGLGIDKVPKEFMVLKKLRYLDLSFNPIDEIEFIQKMKNLRYVVLDFNENKS</sequence>
<name>A0A3D8J608_9HELI</name>
<protein>
    <recommendedName>
        <fullName evidence="3">Leucine-rich repeat domain-containing protein</fullName>
    </recommendedName>
</protein>
<dbReference type="InterPro" id="IPR032675">
    <property type="entry name" value="LRR_dom_sf"/>
</dbReference>
<dbReference type="AlphaFoldDB" id="A0A3D8J608"/>
<dbReference type="InterPro" id="IPR001611">
    <property type="entry name" value="Leu-rich_rpt"/>
</dbReference>
<comment type="caution">
    <text evidence="1">The sequence shown here is derived from an EMBL/GenBank/DDBJ whole genome shotgun (WGS) entry which is preliminary data.</text>
</comment>
<gene>
    <name evidence="1" type="ORF">CQA57_06525</name>
</gene>
<accession>A0A3D8J608</accession>
<evidence type="ECO:0000313" key="2">
    <source>
        <dbReference type="Proteomes" id="UP000256695"/>
    </source>
</evidence>